<evidence type="ECO:0000313" key="3">
    <source>
        <dbReference type="EMBL" id="KAH9501462.1"/>
    </source>
</evidence>
<dbReference type="Proteomes" id="UP000790347">
    <property type="component" value="Unassembled WGS sequence"/>
</dbReference>
<feature type="transmembrane region" description="Helical" evidence="2">
    <location>
        <begin position="614"/>
        <end position="635"/>
    </location>
</feature>
<name>A0A922HPC0_DERFA</name>
<keyword evidence="2" id="KW-0812">Transmembrane</keyword>
<comment type="caution">
    <text evidence="3">The sequence shown here is derived from an EMBL/GenBank/DDBJ whole genome shotgun (WGS) entry which is preliminary data.</text>
</comment>
<evidence type="ECO:0000256" key="2">
    <source>
        <dbReference type="SAM" id="Phobius"/>
    </source>
</evidence>
<reference evidence="3" key="1">
    <citation type="submission" date="2013-05" db="EMBL/GenBank/DDBJ databases">
        <authorList>
            <person name="Yim A.K.Y."/>
            <person name="Chan T.F."/>
            <person name="Ji K.M."/>
            <person name="Liu X.Y."/>
            <person name="Zhou J.W."/>
            <person name="Li R.Q."/>
            <person name="Yang K.Y."/>
            <person name="Li J."/>
            <person name="Li M."/>
            <person name="Law P.T.W."/>
            <person name="Wu Y.L."/>
            <person name="Cai Z.L."/>
            <person name="Qin H."/>
            <person name="Bao Y."/>
            <person name="Leung R.K.K."/>
            <person name="Ng P.K.S."/>
            <person name="Zou J."/>
            <person name="Zhong X.J."/>
            <person name="Ran P.X."/>
            <person name="Zhong N.S."/>
            <person name="Liu Z.G."/>
            <person name="Tsui S.K.W."/>
        </authorList>
    </citation>
    <scope>NUCLEOTIDE SEQUENCE</scope>
    <source>
        <strain evidence="3">Derf</strain>
        <tissue evidence="3">Whole organism</tissue>
    </source>
</reference>
<feature type="transmembrane region" description="Helical" evidence="2">
    <location>
        <begin position="200"/>
        <end position="218"/>
    </location>
</feature>
<feature type="transmembrane region" description="Helical" evidence="2">
    <location>
        <begin position="714"/>
        <end position="734"/>
    </location>
</feature>
<feature type="transmembrane region" description="Helical" evidence="2">
    <location>
        <begin position="467"/>
        <end position="487"/>
    </location>
</feature>
<dbReference type="AlphaFoldDB" id="A0A922HPC0"/>
<accession>A0A922HPC0</accession>
<proteinExistence type="predicted"/>
<feature type="transmembrane region" description="Helical" evidence="2">
    <location>
        <begin position="224"/>
        <end position="242"/>
    </location>
</feature>
<feature type="region of interest" description="Disordered" evidence="1">
    <location>
        <begin position="1001"/>
        <end position="1022"/>
    </location>
</feature>
<feature type="transmembrane region" description="Helical" evidence="2">
    <location>
        <begin position="507"/>
        <end position="526"/>
    </location>
</feature>
<feature type="transmembrane region" description="Helical" evidence="2">
    <location>
        <begin position="165"/>
        <end position="188"/>
    </location>
</feature>
<feature type="compositionally biased region" description="Polar residues" evidence="1">
    <location>
        <begin position="938"/>
        <end position="951"/>
    </location>
</feature>
<evidence type="ECO:0000256" key="1">
    <source>
        <dbReference type="SAM" id="MobiDB-lite"/>
    </source>
</evidence>
<feature type="compositionally biased region" description="Low complexity" evidence="1">
    <location>
        <begin position="963"/>
        <end position="975"/>
    </location>
</feature>
<feature type="transmembrane region" description="Helical" evidence="2">
    <location>
        <begin position="100"/>
        <end position="120"/>
    </location>
</feature>
<feature type="compositionally biased region" description="Polar residues" evidence="1">
    <location>
        <begin position="909"/>
        <end position="923"/>
    </location>
</feature>
<organism evidence="3 4">
    <name type="scientific">Dermatophagoides farinae</name>
    <name type="common">American house dust mite</name>
    <dbReference type="NCBI Taxonomy" id="6954"/>
    <lineage>
        <taxon>Eukaryota</taxon>
        <taxon>Metazoa</taxon>
        <taxon>Ecdysozoa</taxon>
        <taxon>Arthropoda</taxon>
        <taxon>Chelicerata</taxon>
        <taxon>Arachnida</taxon>
        <taxon>Acari</taxon>
        <taxon>Acariformes</taxon>
        <taxon>Sarcoptiformes</taxon>
        <taxon>Astigmata</taxon>
        <taxon>Psoroptidia</taxon>
        <taxon>Analgoidea</taxon>
        <taxon>Pyroglyphidae</taxon>
        <taxon>Dermatophagoidinae</taxon>
        <taxon>Dermatophagoides</taxon>
    </lineage>
</organism>
<reference evidence="3" key="2">
    <citation type="journal article" date="2022" name="Res Sq">
        <title>Comparative Genomics Reveals Insights into the Divergent Evolution of Astigmatic Mites and Household Pest Adaptations.</title>
        <authorList>
            <person name="Xiong Q."/>
            <person name="Wan A.T.-Y."/>
            <person name="Liu X.-Y."/>
            <person name="Fung C.S.-H."/>
            <person name="Xiao X."/>
            <person name="Malainual N."/>
            <person name="Hou J."/>
            <person name="Wang L."/>
            <person name="Wang M."/>
            <person name="Yang K."/>
            <person name="Cui Y."/>
            <person name="Leung E."/>
            <person name="Nong W."/>
            <person name="Shin S.-K."/>
            <person name="Au S."/>
            <person name="Jeong K.Y."/>
            <person name="Chew F.T."/>
            <person name="Hui J."/>
            <person name="Leung T.F."/>
            <person name="Tungtrongchitr A."/>
            <person name="Zhong N."/>
            <person name="Liu Z."/>
            <person name="Tsui S."/>
        </authorList>
    </citation>
    <scope>NUCLEOTIDE SEQUENCE</scope>
    <source>
        <strain evidence="3">Derf</strain>
        <tissue evidence="3">Whole organism</tissue>
    </source>
</reference>
<feature type="region of interest" description="Disordered" evidence="1">
    <location>
        <begin position="898"/>
        <end position="975"/>
    </location>
</feature>
<keyword evidence="2" id="KW-0472">Membrane</keyword>
<feature type="transmembrane region" description="Helical" evidence="2">
    <location>
        <begin position="59"/>
        <end position="79"/>
    </location>
</feature>
<keyword evidence="4" id="KW-1185">Reference proteome</keyword>
<feature type="transmembrane region" description="Helical" evidence="2">
    <location>
        <begin position="316"/>
        <end position="337"/>
    </location>
</feature>
<dbReference type="EMBL" id="ASGP02000006">
    <property type="protein sequence ID" value="KAH9501462.1"/>
    <property type="molecule type" value="Genomic_DNA"/>
</dbReference>
<evidence type="ECO:0000313" key="4">
    <source>
        <dbReference type="Proteomes" id="UP000790347"/>
    </source>
</evidence>
<gene>
    <name evidence="3" type="primary">MOSPD2_11</name>
    <name evidence="3" type="ORF">DERF_012309</name>
</gene>
<protein>
    <submittedName>
        <fullName evidence="3">Motile sperm domain-containing protein 2, variant 2</fullName>
    </submittedName>
</protein>
<keyword evidence="2" id="KW-1133">Transmembrane helix</keyword>
<sequence length="1060" mass="126573">MKCFKLQYKFFQSYRHIHMTQIFDQGFIYWKQYSYRLQFSLDDYRYQKISYTYQTFKRSIWICINAWLAIFYLSIMTLYPDNPFMISRIDLERIMDTQHMDIFYIQGIITFVMLEILWALSLNNLLHYRLSSIDFLANKSNFNEKKQLRPKSRQYLYHMYLMSKLMATILYSIVTIELLIVIIMYAYHGYNLYQSFRIDIIQLTVGVSMFIIWIMHTIQMMGQLFMSLNFLLFLIEFFKVCIGQLYEMLRRFDQKCPFEKIMENDWNRFQYEYSCLYSDTAQMNRAARLILLYLEAISKSSIISACIFYSKQSGWSIFTTFVIMAFLSVFCLINGLYSRIADLSSYNQKCARLILQRIARTQWSLMNVDEKDVQIQKRYSNRYLIKLSLFAQTMTNNRYGFTCGQVFYITKFQNFLSYQPYRQMSISQIFDHGFEYLKKYTFRLEFSLQDYRYREIRFTYRTFKRSIWMVINAWLAIFYFTIMIFYPNNSYIINRIDFEQMLKAERMDILSIQLIIAFSILEFLWAKMLHKILQYRLSSIDFLVSKSFFDEQKELLPKSRQYLCHMYMITHSIVTILYSIVTIELLLVIIIYAYHCYNLYQSFRIDIIEMIIRVSMFIIWVMHVIQIMVFLIEFFKVRIEQFYKILQQYDQIKPFEKFQRNDLKQFQHDYLCLYKETAQMNRTVSVLLFYLEAISKSSIISACIFYSKQSSWSVFTRFIIIAILSTFCLTNGLYSRISNLPSYNQKCARLILQRIARTQWSMVVDSKGVRPQKLFIYRYSIKSSLFVQTMTNNQFGFTCGRVFFITKFQLTSGNISKTGLNSLTPVHYQQQKPNKKPSFFFGSLNTSSNVKTGNYKKKKRKPVCTCHLAYGNLMTASSSNDLPTTGASYQYQHPPMNLYGSQPIIDPNNHGSSMIPSNCSSLIPQHHPHQQQQQQHHYSSSTTCLFPNSHHQFYDLPPPPQPSSSSSSKPRVSFGPSFMYQMDQQQQQPHPLLFDPMYEYEQQQQQQKKQRQRNKSSKLTTELLPLDTQLPLQMMGDSALIYERNFFNHFILIVSGYINK</sequence>
<feature type="transmembrane region" description="Helical" evidence="2">
    <location>
        <begin position="568"/>
        <end position="594"/>
    </location>
</feature>